<name>A0A8D5FT21_9BACT</name>
<dbReference type="InterPro" id="IPR002694">
    <property type="entry name" value="Znf_CHC2"/>
</dbReference>
<evidence type="ECO:0000256" key="7">
    <source>
        <dbReference type="ARBA" id="ARBA00022771"/>
    </source>
</evidence>
<dbReference type="CDD" id="cd03364">
    <property type="entry name" value="TOPRIM_DnaG_primases"/>
    <property type="match status" value="1"/>
</dbReference>
<dbReference type="GO" id="GO:0008270">
    <property type="term" value="F:zinc ion binding"/>
    <property type="evidence" value="ECO:0007669"/>
    <property type="project" value="UniProtKB-UniRule"/>
</dbReference>
<comment type="subunit">
    <text evidence="12">Monomer. Interacts with DnaB.</text>
</comment>
<keyword evidence="11 12" id="KW-0804">Transcription</keyword>
<evidence type="ECO:0000256" key="11">
    <source>
        <dbReference type="ARBA" id="ARBA00023163"/>
    </source>
</evidence>
<evidence type="ECO:0000256" key="5">
    <source>
        <dbReference type="ARBA" id="ARBA00022705"/>
    </source>
</evidence>
<evidence type="ECO:0000259" key="15">
    <source>
        <dbReference type="SMART" id="SM00493"/>
    </source>
</evidence>
<dbReference type="SMART" id="SM00493">
    <property type="entry name" value="TOPRIM"/>
    <property type="match status" value="1"/>
</dbReference>
<evidence type="ECO:0000256" key="6">
    <source>
        <dbReference type="ARBA" id="ARBA00022723"/>
    </source>
</evidence>
<dbReference type="HAMAP" id="MF_00974">
    <property type="entry name" value="DNA_primase_DnaG"/>
    <property type="match status" value="1"/>
</dbReference>
<dbReference type="InterPro" id="IPR019475">
    <property type="entry name" value="DNA_primase_DnaB-bd"/>
</dbReference>
<accession>A0A8D5FT21</accession>
<comment type="function">
    <text evidence="12 13">RNA polymerase that catalyzes the synthesis of short RNA molecules used as primers for DNA polymerase during DNA replication.</text>
</comment>
<dbReference type="FunFam" id="3.90.580.10:FF:000001">
    <property type="entry name" value="DNA primase"/>
    <property type="match status" value="1"/>
</dbReference>
<keyword evidence="8 12" id="KW-0862">Zinc</keyword>
<dbReference type="GO" id="GO:0003677">
    <property type="term" value="F:DNA binding"/>
    <property type="evidence" value="ECO:0007669"/>
    <property type="project" value="UniProtKB-KW"/>
</dbReference>
<proteinExistence type="inferred from homology"/>
<keyword evidence="3 12" id="KW-0808">Transferase</keyword>
<dbReference type="Pfam" id="PF13155">
    <property type="entry name" value="Toprim_2"/>
    <property type="match status" value="1"/>
</dbReference>
<reference evidence="16" key="1">
    <citation type="submission" date="2020-09" db="EMBL/GenBank/DDBJ databases">
        <title>Desulfogranum mesoprofundum gen. nov., sp. nov., a novel mesophilic, sulfate-reducing chemolithoautotroph isolated from a deep-sea hydrothermal vent chimney in the Suiyo Seamount.</title>
        <authorList>
            <person name="Hashimoto Y."/>
            <person name="Nakagawa S."/>
        </authorList>
    </citation>
    <scope>NUCLEOTIDE SEQUENCE</scope>
    <source>
        <strain evidence="16">KT2</strain>
    </source>
</reference>
<evidence type="ECO:0000256" key="10">
    <source>
        <dbReference type="ARBA" id="ARBA00023125"/>
    </source>
</evidence>
<dbReference type="Proteomes" id="UP000826725">
    <property type="component" value="Chromosome"/>
</dbReference>
<dbReference type="KEGG" id="dbk:DGMP_00350"/>
<dbReference type="Pfam" id="PF01807">
    <property type="entry name" value="Zn_ribbon_DnaG"/>
    <property type="match status" value="1"/>
</dbReference>
<keyword evidence="1 12" id="KW-0240">DNA-directed RNA polymerase</keyword>
<evidence type="ECO:0000256" key="9">
    <source>
        <dbReference type="ARBA" id="ARBA00022842"/>
    </source>
</evidence>
<organism evidence="16 17">
    <name type="scientific">Desulfomarina profundi</name>
    <dbReference type="NCBI Taxonomy" id="2772557"/>
    <lineage>
        <taxon>Bacteria</taxon>
        <taxon>Pseudomonadati</taxon>
        <taxon>Thermodesulfobacteriota</taxon>
        <taxon>Desulfobulbia</taxon>
        <taxon>Desulfobulbales</taxon>
        <taxon>Desulfobulbaceae</taxon>
        <taxon>Desulfomarina</taxon>
    </lineage>
</organism>
<dbReference type="InterPro" id="IPR050219">
    <property type="entry name" value="DnaG_primase"/>
</dbReference>
<sequence>MKIMNNSSRDDIPARIKEEADIVQIIGEVVDLKKSGVRYLGLCPFHGEKTPSFSVHGGEQFFHCFGCGESGDVFSFIMKYHNLTFPEAMKELARRYNIELPERPQSKEAVLRQKKREQLFGINKKCAELYARYLLEDKGAESAREYLRKRGVSGVIAEKYHLGYAPSVEREGWNFLGSKLSAEEQLAAVDAGLLVRRDKGGMYDRFRDRILFPIFDISGQVCGFGGRIVGEGQPKYMNSPESPVFDKSRLLLGLYQQKESIRKEKKVILVEGNFDLISLVVAGVRNVVAPLGTALTREQLRMLKRFTTEITLLFDGDSAGEKAAVRAVPFFLAEQLSGQVALLPREHDPDSFVREKGAEKLMQLLDTAQSLPEFVLASLIKRHGLSLDGKSRIIDSLVPLVQAATSPLQRSMFISHFADKLGISVESFQAVIQSGQRRETLLREKKVEMAGKSGERTAPLSMAQKRLVEYMVLNPVHFKVLEEHGVRDALVGGLGEILFLQLKAMVEEKGEFEPEELLSKLPGGQERKLVTELLMQASLRDVPESNGDDMESGSELGDMLYYLKTISLRRQSENVKVQMREAEHAGDMEKLQELVLKMVEIEKKLHE</sequence>
<keyword evidence="10 12" id="KW-0238">DNA-binding</keyword>
<keyword evidence="6 12" id="KW-0479">Metal-binding</keyword>
<keyword evidence="7 12" id="KW-0863">Zinc-finger</keyword>
<dbReference type="EC" id="2.7.7.101" evidence="12"/>
<dbReference type="GO" id="GO:0003899">
    <property type="term" value="F:DNA-directed RNA polymerase activity"/>
    <property type="evidence" value="ECO:0007669"/>
    <property type="project" value="UniProtKB-UniRule"/>
</dbReference>
<comment type="cofactor">
    <cofactor evidence="12 13">
        <name>Zn(2+)</name>
        <dbReference type="ChEBI" id="CHEBI:29105"/>
    </cofactor>
    <text evidence="12 13">Binds 1 zinc ion per monomer.</text>
</comment>
<keyword evidence="4 12" id="KW-0548">Nucleotidyltransferase</keyword>
<evidence type="ECO:0000256" key="13">
    <source>
        <dbReference type="PIRNR" id="PIRNR002811"/>
    </source>
</evidence>
<evidence type="ECO:0000313" key="16">
    <source>
        <dbReference type="EMBL" id="BCL59342.1"/>
    </source>
</evidence>
<keyword evidence="2 12" id="KW-0639">Primosome</keyword>
<dbReference type="NCBIfam" id="TIGR01391">
    <property type="entry name" value="dnaG"/>
    <property type="match status" value="1"/>
</dbReference>
<dbReference type="Pfam" id="PF08275">
    <property type="entry name" value="DNAG_N"/>
    <property type="match status" value="1"/>
</dbReference>
<dbReference type="GO" id="GO:0000428">
    <property type="term" value="C:DNA-directed RNA polymerase complex"/>
    <property type="evidence" value="ECO:0007669"/>
    <property type="project" value="UniProtKB-KW"/>
</dbReference>
<dbReference type="EMBL" id="AP024086">
    <property type="protein sequence ID" value="BCL59342.1"/>
    <property type="molecule type" value="Genomic_DNA"/>
</dbReference>
<comment type="catalytic activity">
    <reaction evidence="12">
        <text>ssDNA + n NTP = ssDNA/pppN(pN)n-1 hybrid + (n-1) diphosphate.</text>
        <dbReference type="EC" id="2.7.7.101"/>
    </reaction>
</comment>
<feature type="domain" description="Zinc finger CHC2-type" evidence="14">
    <location>
        <begin position="39"/>
        <end position="93"/>
    </location>
</feature>
<dbReference type="InterPro" id="IPR006295">
    <property type="entry name" value="DNA_primase_DnaG"/>
</dbReference>
<feature type="zinc finger region" description="CHC2-type" evidence="12">
    <location>
        <begin position="43"/>
        <end position="67"/>
    </location>
</feature>
<dbReference type="PANTHER" id="PTHR30313:SF2">
    <property type="entry name" value="DNA PRIMASE"/>
    <property type="match status" value="1"/>
</dbReference>
<evidence type="ECO:0000256" key="1">
    <source>
        <dbReference type="ARBA" id="ARBA00022478"/>
    </source>
</evidence>
<dbReference type="InterPro" id="IPR034151">
    <property type="entry name" value="TOPRIM_DnaG_bac"/>
</dbReference>
<gene>
    <name evidence="12" type="primary">dnaG</name>
    <name evidence="16" type="ORF">DGMP_00350</name>
</gene>
<evidence type="ECO:0000256" key="2">
    <source>
        <dbReference type="ARBA" id="ARBA00022515"/>
    </source>
</evidence>
<keyword evidence="9" id="KW-0460">Magnesium</keyword>
<dbReference type="InterPro" id="IPR030846">
    <property type="entry name" value="DnaG_bac"/>
</dbReference>
<dbReference type="InterPro" id="IPR006171">
    <property type="entry name" value="TOPRIM_dom"/>
</dbReference>
<comment type="domain">
    <text evidence="12">Contains an N-terminal zinc-binding domain, a central core domain that contains the primase activity, and a C-terminal DnaB-binding domain.</text>
</comment>
<dbReference type="RefSeq" id="WP_228855577.1">
    <property type="nucleotide sequence ID" value="NZ_AP024086.1"/>
</dbReference>
<dbReference type="GO" id="GO:0006269">
    <property type="term" value="P:DNA replication, synthesis of primer"/>
    <property type="evidence" value="ECO:0007669"/>
    <property type="project" value="UniProtKB-UniRule"/>
</dbReference>
<evidence type="ECO:0000256" key="12">
    <source>
        <dbReference type="HAMAP-Rule" id="MF_00974"/>
    </source>
</evidence>
<dbReference type="AlphaFoldDB" id="A0A8D5FT21"/>
<keyword evidence="5 12" id="KW-0235">DNA replication</keyword>
<evidence type="ECO:0000256" key="4">
    <source>
        <dbReference type="ARBA" id="ARBA00022695"/>
    </source>
</evidence>
<evidence type="ECO:0000256" key="3">
    <source>
        <dbReference type="ARBA" id="ARBA00022679"/>
    </source>
</evidence>
<dbReference type="InterPro" id="IPR013264">
    <property type="entry name" value="DNAG_N"/>
</dbReference>
<feature type="domain" description="Toprim" evidence="15">
    <location>
        <begin position="265"/>
        <end position="336"/>
    </location>
</feature>
<evidence type="ECO:0000259" key="14">
    <source>
        <dbReference type="SMART" id="SM00400"/>
    </source>
</evidence>
<protein>
    <recommendedName>
        <fullName evidence="12 13">DNA primase</fullName>
        <ecNumber evidence="12">2.7.7.101</ecNumber>
    </recommendedName>
</protein>
<comment type="similarity">
    <text evidence="12 13">Belongs to the DnaG primase family.</text>
</comment>
<keyword evidence="17" id="KW-1185">Reference proteome</keyword>
<dbReference type="Pfam" id="PF10410">
    <property type="entry name" value="DnaB_bind"/>
    <property type="match status" value="1"/>
</dbReference>
<evidence type="ECO:0000313" key="17">
    <source>
        <dbReference type="Proteomes" id="UP000826725"/>
    </source>
</evidence>
<dbReference type="GO" id="GO:0005737">
    <property type="term" value="C:cytoplasm"/>
    <property type="evidence" value="ECO:0007669"/>
    <property type="project" value="TreeGrafter"/>
</dbReference>
<dbReference type="PANTHER" id="PTHR30313">
    <property type="entry name" value="DNA PRIMASE"/>
    <property type="match status" value="1"/>
</dbReference>
<dbReference type="PIRSF" id="PIRSF002811">
    <property type="entry name" value="DnaG"/>
    <property type="match status" value="1"/>
</dbReference>
<dbReference type="GO" id="GO:1990077">
    <property type="term" value="C:primosome complex"/>
    <property type="evidence" value="ECO:0007669"/>
    <property type="project" value="UniProtKB-KW"/>
</dbReference>
<evidence type="ECO:0000256" key="8">
    <source>
        <dbReference type="ARBA" id="ARBA00022833"/>
    </source>
</evidence>
<dbReference type="SMART" id="SM00400">
    <property type="entry name" value="ZnF_CHCC"/>
    <property type="match status" value="1"/>
</dbReference>